<keyword evidence="6" id="KW-0133">Cell shape</keyword>
<dbReference type="GO" id="GO:0005737">
    <property type="term" value="C:cytoplasm"/>
    <property type="evidence" value="ECO:0007669"/>
    <property type="project" value="InterPro"/>
</dbReference>
<keyword evidence="7" id="KW-0573">Peptidoglycan synthesis</keyword>
<dbReference type="GO" id="GO:0008360">
    <property type="term" value="P:regulation of cell shape"/>
    <property type="evidence" value="ECO:0007669"/>
    <property type="project" value="UniProtKB-KW"/>
</dbReference>
<protein>
    <recommendedName>
        <fullName evidence="13">UDP-N-acetylmuramoylalanyl-D-glutamate--2, 6-diaminopimelate ligase</fullName>
    </recommendedName>
</protein>
<dbReference type="NCBIfam" id="NF001124">
    <property type="entry name" value="PRK00139.1-2"/>
    <property type="match status" value="1"/>
</dbReference>
<sequence>MIRPLTQNQRALSLVVSTVGATTEISAAEMEKIGITGVSSSSNNVEAGDLFCAFAGANVHGATFAKDAIKSGAVAILTDAEGAKLIKGLPVLVVANPRKSAAVLSSWFYGEPMRDLFSIGITGTNGKTTVSTLCHQILQNAGQESGLIGTVETRIGNEVLSSVRTTPEAAELQSLVATMRERHCRNLVMEVSSHAIALERVRAGYFAAVGFTNLSQDHLDFHGSMEDYFAVKSKLFTYEYADQAFINIDDSYGQTLAASIDLPVQTISRFNESATWHYTRIEEGVQYSDISIRGTGGILIDSRTSLRGGFNFDNLLMAVAICTESGIDPIDIATLIPNLVGPVGRLEPVHLGQNFTALVDYAHSPDAVARVLSATREMTDKKVIGVLGCGGDRDSSKRNLMGQELSLRSDIAIFTSDNPRSEKPEKILEQMTSGLRISSPSAIVQDRAEAIQLAVNLAQPGDVVIVLGKGHERGQEIQGVIHPFDDRLVLAQAIEAKK</sequence>
<dbReference type="SUPFAM" id="SSF63418">
    <property type="entry name" value="MurE/MurF N-terminal domain"/>
    <property type="match status" value="1"/>
</dbReference>
<dbReference type="NCBIfam" id="TIGR01085">
    <property type="entry name" value="murE"/>
    <property type="match status" value="1"/>
</dbReference>
<gene>
    <name evidence="12" type="ORF">GM50_5895</name>
</gene>
<dbReference type="InterPro" id="IPR018109">
    <property type="entry name" value="Folylpolyglutamate_synth_CS"/>
</dbReference>
<evidence type="ECO:0008006" key="13">
    <source>
        <dbReference type="Google" id="ProtNLM"/>
    </source>
</evidence>
<keyword evidence="3" id="KW-0436">Ligase</keyword>
<evidence type="ECO:0000256" key="4">
    <source>
        <dbReference type="ARBA" id="ARBA00022741"/>
    </source>
</evidence>
<dbReference type="SUPFAM" id="SSF53623">
    <property type="entry name" value="MurD-like peptide ligases, catalytic domain"/>
    <property type="match status" value="1"/>
</dbReference>
<organism evidence="12">
    <name type="scientific">freshwater metagenome</name>
    <dbReference type="NCBI Taxonomy" id="449393"/>
    <lineage>
        <taxon>unclassified sequences</taxon>
        <taxon>metagenomes</taxon>
        <taxon>ecological metagenomes</taxon>
    </lineage>
</organism>
<dbReference type="InterPro" id="IPR036565">
    <property type="entry name" value="Mur-like_cat_sf"/>
</dbReference>
<evidence type="ECO:0000259" key="11">
    <source>
        <dbReference type="Pfam" id="PF08245"/>
    </source>
</evidence>
<keyword evidence="2" id="KW-0963">Cytoplasm</keyword>
<keyword evidence="8" id="KW-0961">Cell wall biogenesis/degradation</keyword>
<evidence type="ECO:0000256" key="8">
    <source>
        <dbReference type="ARBA" id="ARBA00023316"/>
    </source>
</evidence>
<dbReference type="GO" id="GO:0009252">
    <property type="term" value="P:peptidoglycan biosynthetic process"/>
    <property type="evidence" value="ECO:0007669"/>
    <property type="project" value="UniProtKB-KW"/>
</dbReference>
<dbReference type="PANTHER" id="PTHR23135:SF4">
    <property type="entry name" value="UDP-N-ACETYLMURAMOYL-L-ALANYL-D-GLUTAMATE--2,6-DIAMINOPIMELATE LIGASE MURE HOMOLOG, CHLOROPLASTIC"/>
    <property type="match status" value="1"/>
</dbReference>
<dbReference type="PROSITE" id="PS01011">
    <property type="entry name" value="FOLYLPOLYGLU_SYNT_1"/>
    <property type="match status" value="1"/>
</dbReference>
<dbReference type="InterPro" id="IPR000713">
    <property type="entry name" value="Mur_ligase_N"/>
</dbReference>
<dbReference type="GO" id="GO:0051301">
    <property type="term" value="P:cell division"/>
    <property type="evidence" value="ECO:0007669"/>
    <property type="project" value="InterPro"/>
</dbReference>
<evidence type="ECO:0000256" key="1">
    <source>
        <dbReference type="ARBA" id="ARBA00005898"/>
    </source>
</evidence>
<dbReference type="PANTHER" id="PTHR23135">
    <property type="entry name" value="MUR LIGASE FAMILY MEMBER"/>
    <property type="match status" value="1"/>
</dbReference>
<keyword evidence="5" id="KW-0067">ATP-binding</keyword>
<dbReference type="Gene3D" id="3.90.190.20">
    <property type="entry name" value="Mur ligase, C-terminal domain"/>
    <property type="match status" value="1"/>
</dbReference>
<dbReference type="Pfam" id="PF02875">
    <property type="entry name" value="Mur_ligase_C"/>
    <property type="match status" value="1"/>
</dbReference>
<dbReference type="Pfam" id="PF01225">
    <property type="entry name" value="Mur_ligase"/>
    <property type="match status" value="1"/>
</dbReference>
<dbReference type="InterPro" id="IPR005761">
    <property type="entry name" value="UDP-N-AcMur-Glu-dNH2Pim_ligase"/>
</dbReference>
<dbReference type="GO" id="GO:0071555">
    <property type="term" value="P:cell wall organization"/>
    <property type="evidence" value="ECO:0007669"/>
    <property type="project" value="UniProtKB-KW"/>
</dbReference>
<comment type="caution">
    <text evidence="12">The sequence shown here is derived from an EMBL/GenBank/DDBJ whole genome shotgun (WGS) entry which is preliminary data.</text>
</comment>
<dbReference type="GO" id="GO:0005524">
    <property type="term" value="F:ATP binding"/>
    <property type="evidence" value="ECO:0007669"/>
    <property type="project" value="UniProtKB-KW"/>
</dbReference>
<accession>A0A094QXP5</accession>
<feature type="domain" description="Mur ligase N-terminal catalytic" evidence="9">
    <location>
        <begin position="35"/>
        <end position="82"/>
    </location>
</feature>
<keyword evidence="4" id="KW-0547">Nucleotide-binding</keyword>
<evidence type="ECO:0000256" key="6">
    <source>
        <dbReference type="ARBA" id="ARBA00022960"/>
    </source>
</evidence>
<feature type="domain" description="Mur ligase central" evidence="11">
    <location>
        <begin position="121"/>
        <end position="321"/>
    </location>
</feature>
<dbReference type="InterPro" id="IPR013221">
    <property type="entry name" value="Mur_ligase_cen"/>
</dbReference>
<name>A0A094QXP5_9ZZZZ</name>
<evidence type="ECO:0000256" key="2">
    <source>
        <dbReference type="ARBA" id="ARBA00022490"/>
    </source>
</evidence>
<dbReference type="InterPro" id="IPR035911">
    <property type="entry name" value="MurE/MurF_N"/>
</dbReference>
<dbReference type="GO" id="GO:0004326">
    <property type="term" value="F:tetrahydrofolylpolyglutamate synthase activity"/>
    <property type="evidence" value="ECO:0007669"/>
    <property type="project" value="InterPro"/>
</dbReference>
<feature type="domain" description="Mur ligase C-terminal" evidence="10">
    <location>
        <begin position="344"/>
        <end position="470"/>
    </location>
</feature>
<dbReference type="InterPro" id="IPR004101">
    <property type="entry name" value="Mur_ligase_C"/>
</dbReference>
<dbReference type="HAMAP" id="MF_00208">
    <property type="entry name" value="MurE"/>
    <property type="match status" value="1"/>
</dbReference>
<reference evidence="12" key="1">
    <citation type="submission" date="2014-05" db="EMBL/GenBank/DDBJ databases">
        <title>Key roles for freshwater Actinobacteria revealed by deep metagenomic sequencing.</title>
        <authorList>
            <person name="Ghai R."/>
            <person name="Mizuno C.M."/>
            <person name="Picazo A."/>
            <person name="Camacho A."/>
            <person name="Rodriguez-Valera F."/>
        </authorList>
    </citation>
    <scope>NUCLEOTIDE SEQUENCE</scope>
</reference>
<dbReference type="Pfam" id="PF08245">
    <property type="entry name" value="Mur_ligase_M"/>
    <property type="match status" value="1"/>
</dbReference>
<dbReference type="AlphaFoldDB" id="A0A094QXP5"/>
<evidence type="ECO:0000256" key="7">
    <source>
        <dbReference type="ARBA" id="ARBA00022984"/>
    </source>
</evidence>
<evidence type="ECO:0000256" key="3">
    <source>
        <dbReference type="ARBA" id="ARBA00022598"/>
    </source>
</evidence>
<evidence type="ECO:0000313" key="12">
    <source>
        <dbReference type="EMBL" id="KGA19256.1"/>
    </source>
</evidence>
<evidence type="ECO:0000259" key="9">
    <source>
        <dbReference type="Pfam" id="PF01225"/>
    </source>
</evidence>
<dbReference type="NCBIfam" id="NF001126">
    <property type="entry name" value="PRK00139.1-4"/>
    <property type="match status" value="1"/>
</dbReference>
<dbReference type="EMBL" id="JNSK01000014">
    <property type="protein sequence ID" value="KGA19256.1"/>
    <property type="molecule type" value="Genomic_DNA"/>
</dbReference>
<dbReference type="SUPFAM" id="SSF53244">
    <property type="entry name" value="MurD-like peptide ligases, peptide-binding domain"/>
    <property type="match status" value="1"/>
</dbReference>
<evidence type="ECO:0000256" key="5">
    <source>
        <dbReference type="ARBA" id="ARBA00022840"/>
    </source>
</evidence>
<proteinExistence type="inferred from homology"/>
<comment type="similarity">
    <text evidence="1">Belongs to the MurCDEF family. MurE subfamily.</text>
</comment>
<dbReference type="InterPro" id="IPR036615">
    <property type="entry name" value="Mur_ligase_C_dom_sf"/>
</dbReference>
<dbReference type="Gene3D" id="3.40.1190.10">
    <property type="entry name" value="Mur-like, catalytic domain"/>
    <property type="match status" value="1"/>
</dbReference>
<dbReference type="Gene3D" id="3.40.1390.10">
    <property type="entry name" value="MurE/MurF, N-terminal domain"/>
    <property type="match status" value="1"/>
</dbReference>
<evidence type="ECO:0000259" key="10">
    <source>
        <dbReference type="Pfam" id="PF02875"/>
    </source>
</evidence>